<accession>A0A9W9ZSG7</accession>
<dbReference type="PROSITE" id="PS50022">
    <property type="entry name" value="FA58C_3"/>
    <property type="match status" value="1"/>
</dbReference>
<protein>
    <recommendedName>
        <fullName evidence="7">EGF-like repeat and discoidin I-like domain-containing protein 3</fullName>
    </recommendedName>
</protein>
<evidence type="ECO:0000259" key="4">
    <source>
        <dbReference type="PROSITE" id="PS50026"/>
    </source>
</evidence>
<dbReference type="SUPFAM" id="SSF49785">
    <property type="entry name" value="Galactose-binding domain-like"/>
    <property type="match status" value="1"/>
</dbReference>
<evidence type="ECO:0000256" key="1">
    <source>
        <dbReference type="PROSITE-ProRule" id="PRU00076"/>
    </source>
</evidence>
<dbReference type="Proteomes" id="UP001163046">
    <property type="component" value="Unassembled WGS sequence"/>
</dbReference>
<dbReference type="CDD" id="cd00054">
    <property type="entry name" value="EGF_CA"/>
    <property type="match status" value="1"/>
</dbReference>
<evidence type="ECO:0000256" key="2">
    <source>
        <dbReference type="SAM" id="MobiDB-lite"/>
    </source>
</evidence>
<dbReference type="InterPro" id="IPR008979">
    <property type="entry name" value="Galactose-bd-like_sf"/>
</dbReference>
<dbReference type="PROSITE" id="PS01186">
    <property type="entry name" value="EGF_2"/>
    <property type="match status" value="1"/>
</dbReference>
<dbReference type="SMART" id="SM00231">
    <property type="entry name" value="FA58C"/>
    <property type="match status" value="1"/>
</dbReference>
<feature type="compositionally biased region" description="Basic and acidic residues" evidence="2">
    <location>
        <begin position="44"/>
        <end position="54"/>
    </location>
</feature>
<dbReference type="InterPro" id="IPR000421">
    <property type="entry name" value="FA58C"/>
</dbReference>
<dbReference type="PANTHER" id="PTHR24543">
    <property type="entry name" value="MULTICOPPER OXIDASE-RELATED"/>
    <property type="match status" value="1"/>
</dbReference>
<sequence length="383" mass="42541">MRGFKFKATARFVRFVLPPFDKRLKAGEELPSYKVELFGCSDTGKAKPDKKGNERALSNTRGSGVESGVIPDNQLTSSSNKGPGYEAQYSRLNSRSGAGAWCAGSCHPSTYLQIDLGQVHLLRELEVQSKHGDSGVTNSVLSFYFEYSADGALWKYYRVNGANKLFLGSTLRNLAVRHKLLVPVHARFVRFRPKTCINMACMRVELFSYPDSDLPPNVLNVLGYDPVGNVHYGISTNKKTFLRSKFSSFMKWTGISGNIWNKAKESPSLITATEVPFVPVLLRDENKPYEALTVSSTAGDKWGSSSRELLIKQISRKKRSVSPPGGVTEWKKVFTWIDYPYDMKIGCLGMPCDHGTCAETSNGGYRCTCFPGYKGKRCKRGAL</sequence>
<comment type="caution">
    <text evidence="5">The sequence shown here is derived from an EMBL/GenBank/DDBJ whole genome shotgun (WGS) entry which is preliminary data.</text>
</comment>
<keyword evidence="6" id="KW-1185">Reference proteome</keyword>
<dbReference type="PROSITE" id="PS50026">
    <property type="entry name" value="EGF_3"/>
    <property type="match status" value="1"/>
</dbReference>
<dbReference type="SMART" id="SM00181">
    <property type="entry name" value="EGF"/>
    <property type="match status" value="1"/>
</dbReference>
<proteinExistence type="predicted"/>
<evidence type="ECO:0000313" key="6">
    <source>
        <dbReference type="Proteomes" id="UP001163046"/>
    </source>
</evidence>
<dbReference type="PROSITE" id="PS00022">
    <property type="entry name" value="EGF_1"/>
    <property type="match status" value="1"/>
</dbReference>
<evidence type="ECO:0000313" key="5">
    <source>
        <dbReference type="EMBL" id="KAJ7387006.1"/>
    </source>
</evidence>
<feature type="disulfide bond" evidence="1">
    <location>
        <begin position="347"/>
        <end position="357"/>
    </location>
</feature>
<organism evidence="5 6">
    <name type="scientific">Desmophyllum pertusum</name>
    <dbReference type="NCBI Taxonomy" id="174260"/>
    <lineage>
        <taxon>Eukaryota</taxon>
        <taxon>Metazoa</taxon>
        <taxon>Cnidaria</taxon>
        <taxon>Anthozoa</taxon>
        <taxon>Hexacorallia</taxon>
        <taxon>Scleractinia</taxon>
        <taxon>Caryophylliina</taxon>
        <taxon>Caryophylliidae</taxon>
        <taxon>Desmophyllum</taxon>
    </lineage>
</organism>
<dbReference type="Pfam" id="PF00008">
    <property type="entry name" value="EGF"/>
    <property type="match status" value="1"/>
</dbReference>
<dbReference type="AlphaFoldDB" id="A0A9W9ZSG7"/>
<keyword evidence="1" id="KW-0245">EGF-like domain</keyword>
<evidence type="ECO:0008006" key="7">
    <source>
        <dbReference type="Google" id="ProtNLM"/>
    </source>
</evidence>
<dbReference type="Gene3D" id="2.60.120.260">
    <property type="entry name" value="Galactose-binding domain-like"/>
    <property type="match status" value="1"/>
</dbReference>
<dbReference type="Gene3D" id="2.10.25.10">
    <property type="entry name" value="Laminin"/>
    <property type="match status" value="1"/>
</dbReference>
<gene>
    <name evidence="5" type="ORF">OS493_003969</name>
</gene>
<keyword evidence="1" id="KW-1015">Disulfide bond</keyword>
<dbReference type="SUPFAM" id="SSF57196">
    <property type="entry name" value="EGF/Laminin"/>
    <property type="match status" value="1"/>
</dbReference>
<feature type="disulfide bond" evidence="1">
    <location>
        <begin position="369"/>
        <end position="378"/>
    </location>
</feature>
<feature type="domain" description="F5/8 type C" evidence="3">
    <location>
        <begin position="58"/>
        <end position="209"/>
    </location>
</feature>
<reference evidence="5" key="1">
    <citation type="submission" date="2023-01" db="EMBL/GenBank/DDBJ databases">
        <title>Genome assembly of the deep-sea coral Lophelia pertusa.</title>
        <authorList>
            <person name="Herrera S."/>
            <person name="Cordes E."/>
        </authorList>
    </citation>
    <scope>NUCLEOTIDE SEQUENCE</scope>
    <source>
        <strain evidence="5">USNM1676648</strain>
        <tissue evidence="5">Polyp</tissue>
    </source>
</reference>
<dbReference type="CDD" id="cd00057">
    <property type="entry name" value="FA58C"/>
    <property type="match status" value="1"/>
</dbReference>
<feature type="domain" description="EGF-like" evidence="4">
    <location>
        <begin position="343"/>
        <end position="379"/>
    </location>
</feature>
<name>A0A9W9ZSG7_9CNID</name>
<evidence type="ECO:0000259" key="3">
    <source>
        <dbReference type="PROSITE" id="PS50022"/>
    </source>
</evidence>
<dbReference type="InterPro" id="IPR000742">
    <property type="entry name" value="EGF"/>
</dbReference>
<dbReference type="Pfam" id="PF00754">
    <property type="entry name" value="F5_F8_type_C"/>
    <property type="match status" value="1"/>
</dbReference>
<feature type="region of interest" description="Disordered" evidence="2">
    <location>
        <begin position="44"/>
        <end position="83"/>
    </location>
</feature>
<dbReference type="EMBL" id="MU825874">
    <property type="protein sequence ID" value="KAJ7387006.1"/>
    <property type="molecule type" value="Genomic_DNA"/>
</dbReference>
<comment type="caution">
    <text evidence="1">Lacks conserved residue(s) required for the propagation of feature annotation.</text>
</comment>
<dbReference type="OrthoDB" id="6071166at2759"/>